<sequence length="158" mass="17960">MSAEDATDFAKLKSTLLQRYWYTEEGYRVNSREAKPKNGETGHQYVGRLLGNFDHWQEMAKTEGTYDALRDRVVSEQLIQCDEKLAIFLNERGCKDLNSLAETADHYLQAQGQQESAYTKSGTSAREPSRAQGKPHCFLCSKRGHEPSECWSRSMGSK</sequence>
<protein>
    <submittedName>
        <fullName evidence="1">Uncharacterized protein</fullName>
    </submittedName>
</protein>
<evidence type="ECO:0000313" key="1">
    <source>
        <dbReference type="EMBL" id="KAH6922610.1"/>
    </source>
</evidence>
<name>A0ACB7RKB9_HYAAI</name>
<dbReference type="EMBL" id="CM023489">
    <property type="protein sequence ID" value="KAH6922610.1"/>
    <property type="molecule type" value="Genomic_DNA"/>
</dbReference>
<proteinExistence type="predicted"/>
<gene>
    <name evidence="1" type="ORF">HPB50_017284</name>
</gene>
<comment type="caution">
    <text evidence="1">The sequence shown here is derived from an EMBL/GenBank/DDBJ whole genome shotgun (WGS) entry which is preliminary data.</text>
</comment>
<reference evidence="1" key="1">
    <citation type="submission" date="2020-05" db="EMBL/GenBank/DDBJ databases">
        <title>Large-scale comparative analyses of tick genomes elucidate their genetic diversity and vector capacities.</title>
        <authorList>
            <person name="Jia N."/>
            <person name="Wang J."/>
            <person name="Shi W."/>
            <person name="Du L."/>
            <person name="Sun Y."/>
            <person name="Zhan W."/>
            <person name="Jiang J."/>
            <person name="Wang Q."/>
            <person name="Zhang B."/>
            <person name="Ji P."/>
            <person name="Sakyi L.B."/>
            <person name="Cui X."/>
            <person name="Yuan T."/>
            <person name="Jiang B."/>
            <person name="Yang W."/>
            <person name="Lam T.T.-Y."/>
            <person name="Chang Q."/>
            <person name="Ding S."/>
            <person name="Wang X."/>
            <person name="Zhu J."/>
            <person name="Ruan X."/>
            <person name="Zhao L."/>
            <person name="Wei J."/>
            <person name="Que T."/>
            <person name="Du C."/>
            <person name="Cheng J."/>
            <person name="Dai P."/>
            <person name="Han X."/>
            <person name="Huang E."/>
            <person name="Gao Y."/>
            <person name="Liu J."/>
            <person name="Shao H."/>
            <person name="Ye R."/>
            <person name="Li L."/>
            <person name="Wei W."/>
            <person name="Wang X."/>
            <person name="Wang C."/>
            <person name="Yang T."/>
            <person name="Huo Q."/>
            <person name="Li W."/>
            <person name="Guo W."/>
            <person name="Chen H."/>
            <person name="Zhou L."/>
            <person name="Ni X."/>
            <person name="Tian J."/>
            <person name="Zhou Y."/>
            <person name="Sheng Y."/>
            <person name="Liu T."/>
            <person name="Pan Y."/>
            <person name="Xia L."/>
            <person name="Li J."/>
            <person name="Zhao F."/>
            <person name="Cao W."/>
        </authorList>
    </citation>
    <scope>NUCLEOTIDE SEQUENCE</scope>
    <source>
        <strain evidence="1">Hyas-2018</strain>
    </source>
</reference>
<organism evidence="1 2">
    <name type="scientific">Hyalomma asiaticum</name>
    <name type="common">Tick</name>
    <dbReference type="NCBI Taxonomy" id="266040"/>
    <lineage>
        <taxon>Eukaryota</taxon>
        <taxon>Metazoa</taxon>
        <taxon>Ecdysozoa</taxon>
        <taxon>Arthropoda</taxon>
        <taxon>Chelicerata</taxon>
        <taxon>Arachnida</taxon>
        <taxon>Acari</taxon>
        <taxon>Parasitiformes</taxon>
        <taxon>Ixodida</taxon>
        <taxon>Ixodoidea</taxon>
        <taxon>Ixodidae</taxon>
        <taxon>Hyalomminae</taxon>
        <taxon>Hyalomma</taxon>
    </lineage>
</organism>
<keyword evidence="2" id="KW-1185">Reference proteome</keyword>
<dbReference type="Proteomes" id="UP000821845">
    <property type="component" value="Chromosome 9"/>
</dbReference>
<evidence type="ECO:0000313" key="2">
    <source>
        <dbReference type="Proteomes" id="UP000821845"/>
    </source>
</evidence>
<accession>A0ACB7RKB9</accession>